<keyword evidence="3" id="KW-1185">Reference proteome</keyword>
<evidence type="ECO:0000313" key="2">
    <source>
        <dbReference type="EMBL" id="MEL5992960.1"/>
    </source>
</evidence>
<keyword evidence="1" id="KW-1133">Transmembrane helix</keyword>
<evidence type="ECO:0000313" key="3">
    <source>
        <dbReference type="Proteomes" id="UP001479606"/>
    </source>
</evidence>
<keyword evidence="1" id="KW-0472">Membrane</keyword>
<sequence>MADTNDTIQLKYLTPFLFNGFAAFIIYLLSTQQNSSSYGLAVYMLAVIVAGLIINTIFFFVFTLNKDYKTAAIHALVIAGIIIFLIRL</sequence>
<protein>
    <recommendedName>
        <fullName evidence="4">Stationary phase survival protein SurE</fullName>
    </recommendedName>
</protein>
<feature type="transmembrane region" description="Helical" evidence="1">
    <location>
        <begin position="68"/>
        <end position="86"/>
    </location>
</feature>
<dbReference type="RefSeq" id="WP_342295602.1">
    <property type="nucleotide sequence ID" value="NZ_JBCEVZ010000002.1"/>
</dbReference>
<evidence type="ECO:0008006" key="4">
    <source>
        <dbReference type="Google" id="ProtNLM"/>
    </source>
</evidence>
<dbReference type="EMBL" id="JBCEVZ010000002">
    <property type="protein sequence ID" value="MEL5992960.1"/>
    <property type="molecule type" value="Genomic_DNA"/>
</dbReference>
<accession>A0ABU9LSA8</accession>
<comment type="caution">
    <text evidence="2">The sequence shown here is derived from an EMBL/GenBank/DDBJ whole genome shotgun (WGS) entry which is preliminary data.</text>
</comment>
<dbReference type="Proteomes" id="UP001479606">
    <property type="component" value="Unassembled WGS sequence"/>
</dbReference>
<reference evidence="2 3" key="1">
    <citation type="journal article" date="2018" name="Arch. Microbiol.">
        <title>Hymenobacter segetis sp. nov., isolated from soil.</title>
        <authorList>
            <person name="Ten L.N."/>
            <person name="Lim S.J."/>
            <person name="Kim B.O."/>
            <person name="Kang I.K."/>
            <person name="Jung H.Y."/>
        </authorList>
    </citation>
    <scope>NUCLEOTIDE SEQUENCE [LARGE SCALE GENOMIC DNA]</scope>
    <source>
        <strain evidence="2 3">S7-3-11</strain>
    </source>
</reference>
<name>A0ABU9LSA8_9BACT</name>
<evidence type="ECO:0000256" key="1">
    <source>
        <dbReference type="SAM" id="Phobius"/>
    </source>
</evidence>
<keyword evidence="1" id="KW-0812">Transmembrane</keyword>
<feature type="transmembrane region" description="Helical" evidence="1">
    <location>
        <begin position="12"/>
        <end position="29"/>
    </location>
</feature>
<feature type="transmembrane region" description="Helical" evidence="1">
    <location>
        <begin position="41"/>
        <end position="62"/>
    </location>
</feature>
<organism evidence="2 3">
    <name type="scientific">Hymenobacter segetis</name>
    <dbReference type="NCBI Taxonomy" id="2025509"/>
    <lineage>
        <taxon>Bacteria</taxon>
        <taxon>Pseudomonadati</taxon>
        <taxon>Bacteroidota</taxon>
        <taxon>Cytophagia</taxon>
        <taxon>Cytophagales</taxon>
        <taxon>Hymenobacteraceae</taxon>
        <taxon>Hymenobacter</taxon>
    </lineage>
</organism>
<proteinExistence type="predicted"/>
<gene>
    <name evidence="2" type="ORF">AAFH49_02000</name>
</gene>